<protein>
    <submittedName>
        <fullName evidence="1">Uncharacterized protein</fullName>
    </submittedName>
</protein>
<keyword evidence="2" id="KW-1185">Reference proteome</keyword>
<dbReference type="RefSeq" id="WP_107245356.1">
    <property type="nucleotide sequence ID" value="NZ_PYMJ01000042.1"/>
</dbReference>
<dbReference type="EMBL" id="PYMJ01000042">
    <property type="protein sequence ID" value="PSU44795.1"/>
    <property type="molecule type" value="Genomic_DNA"/>
</dbReference>
<sequence length="380" mass="42845">MVGLILPQCAHFTDKKALVTHQRHDNASYERIVTTPQRLTRYYAQEPAVCAGDYVLSVITLRSFVYIERLDNKTAYAVFVDEQHVCREHCGSIDTVYTLFDYFISLGHPLFVTHNDDYVRFGHGMPINPVGVNTVPDSYHLVATSDKHKKNRLPQLASSLSLSLLLLAGGVLTYKYLEPPARQANVQPISPVEVWHNAFITKTPATAGLTDLSYALSYFYLLPTDWMIGDVSLENSTVTITVKPKDKQGLFATLDTWLGRYPEIALFFDKDTRTFSMPVKAQNVPTWARLGNYPTQLHDLLLMIGATSLTQNQQPNIGKVKQWQYTAHFDEVPFAFMTTLANVLKNKPVFIDGLTVSQGSFYTYISFDLTLTLEGITDEQ</sequence>
<reference evidence="1 2" key="1">
    <citation type="submission" date="2018-01" db="EMBL/GenBank/DDBJ databases">
        <title>Whole genome sequencing of Histamine producing bacteria.</title>
        <authorList>
            <person name="Butler K."/>
        </authorList>
    </citation>
    <scope>NUCLEOTIDE SEQUENCE [LARGE SCALE GENOMIC DNA]</scope>
    <source>
        <strain evidence="1 2">JCM 12947</strain>
    </source>
</reference>
<evidence type="ECO:0000313" key="1">
    <source>
        <dbReference type="EMBL" id="PSU44795.1"/>
    </source>
</evidence>
<comment type="caution">
    <text evidence="1">The sequence shown here is derived from an EMBL/GenBank/DDBJ whole genome shotgun (WGS) entry which is preliminary data.</text>
</comment>
<gene>
    <name evidence="1" type="ORF">C9J12_25700</name>
</gene>
<organism evidence="1 2">
    <name type="scientific">Photobacterium frigidiphilum</name>
    <dbReference type="NCBI Taxonomy" id="264736"/>
    <lineage>
        <taxon>Bacteria</taxon>
        <taxon>Pseudomonadati</taxon>
        <taxon>Pseudomonadota</taxon>
        <taxon>Gammaproteobacteria</taxon>
        <taxon>Vibrionales</taxon>
        <taxon>Vibrionaceae</taxon>
        <taxon>Photobacterium</taxon>
    </lineage>
</organism>
<accession>A0A2T3J7R2</accession>
<dbReference type="OrthoDB" id="5880112at2"/>
<name>A0A2T3J7R2_9GAMM</name>
<evidence type="ECO:0000313" key="2">
    <source>
        <dbReference type="Proteomes" id="UP000240987"/>
    </source>
</evidence>
<dbReference type="AlphaFoldDB" id="A0A2T3J7R2"/>
<proteinExistence type="predicted"/>
<dbReference type="Proteomes" id="UP000240987">
    <property type="component" value="Unassembled WGS sequence"/>
</dbReference>